<proteinExistence type="predicted"/>
<keyword evidence="2" id="KW-1185">Reference proteome</keyword>
<evidence type="ECO:0000313" key="1">
    <source>
        <dbReference type="EMBL" id="GFT96805.1"/>
    </source>
</evidence>
<name>A0A8X6UB81_NEPPI</name>
<reference evidence="1" key="1">
    <citation type="submission" date="2020-08" db="EMBL/GenBank/DDBJ databases">
        <title>Multicomponent nature underlies the extraordinary mechanical properties of spider dragline silk.</title>
        <authorList>
            <person name="Kono N."/>
            <person name="Nakamura H."/>
            <person name="Mori M."/>
            <person name="Yoshida Y."/>
            <person name="Ohtoshi R."/>
            <person name="Malay A.D."/>
            <person name="Moran D.A.P."/>
            <person name="Tomita M."/>
            <person name="Numata K."/>
            <person name="Arakawa K."/>
        </authorList>
    </citation>
    <scope>NUCLEOTIDE SEQUENCE</scope>
</reference>
<comment type="caution">
    <text evidence="1">The sequence shown here is derived from an EMBL/GenBank/DDBJ whole genome shotgun (WGS) entry which is preliminary data.</text>
</comment>
<organism evidence="1 2">
    <name type="scientific">Nephila pilipes</name>
    <name type="common">Giant wood spider</name>
    <name type="synonym">Nephila maculata</name>
    <dbReference type="NCBI Taxonomy" id="299642"/>
    <lineage>
        <taxon>Eukaryota</taxon>
        <taxon>Metazoa</taxon>
        <taxon>Ecdysozoa</taxon>
        <taxon>Arthropoda</taxon>
        <taxon>Chelicerata</taxon>
        <taxon>Arachnida</taxon>
        <taxon>Araneae</taxon>
        <taxon>Araneomorphae</taxon>
        <taxon>Entelegynae</taxon>
        <taxon>Araneoidea</taxon>
        <taxon>Nephilidae</taxon>
        <taxon>Nephila</taxon>
    </lineage>
</organism>
<dbReference type="EMBL" id="BMAW01121985">
    <property type="protein sequence ID" value="GFT96805.1"/>
    <property type="molecule type" value="Genomic_DNA"/>
</dbReference>
<protein>
    <submittedName>
        <fullName evidence="1">Uncharacterized protein</fullName>
    </submittedName>
</protein>
<sequence>MNSSQKSAGKKFVSQNACGSKYKTFNNASKVKINPKMNQSIHGSVKRYEEKWDQFYRRYLFWKNERLLTISKLEELMKEVHEDQLAFNQTNVMFKELNISSRKSKDGSDSKSDFFASLGTFLTDAASGITSIAQAVSVENYNKEFKQIMEHDAEISKPLYTARSLCLQQYKGVEEIVRHFHSETFGDTMENISKSLKVDELWMDLKNAQGENAVSVTLNSLDIFFSNAVNTRVLGKVYNSFEEYMNNNPATLDACKSAGKAIYDIYDTWGRDKEKAFSNEISFLTNQKLLRDEMAELNKLRSVADNDKTAQAKLESDIDEAIDYLRFELREISSLF</sequence>
<dbReference type="OrthoDB" id="6432485at2759"/>
<dbReference type="Proteomes" id="UP000887013">
    <property type="component" value="Unassembled WGS sequence"/>
</dbReference>
<gene>
    <name evidence="1" type="primary">AVEN_225937_1</name>
    <name evidence="1" type="ORF">NPIL_40411</name>
</gene>
<accession>A0A8X6UB81</accession>
<evidence type="ECO:0000313" key="2">
    <source>
        <dbReference type="Proteomes" id="UP000887013"/>
    </source>
</evidence>
<dbReference type="AlphaFoldDB" id="A0A8X6UB81"/>